<evidence type="ECO:0000256" key="5">
    <source>
        <dbReference type="SAM" id="MobiDB-lite"/>
    </source>
</evidence>
<gene>
    <name evidence="8" type="ORF">GGR22_000096</name>
</gene>
<protein>
    <recommendedName>
        <fullName evidence="7">Translocation and assembly module TamB C-terminal domain-containing protein</fullName>
    </recommendedName>
</protein>
<comment type="caution">
    <text evidence="8">The sequence shown here is derived from an EMBL/GenBank/DDBJ whole genome shotgun (WGS) entry which is preliminary data.</text>
</comment>
<dbReference type="PANTHER" id="PTHR30441:SF8">
    <property type="entry name" value="DUF748 DOMAIN-CONTAINING PROTEIN"/>
    <property type="match status" value="1"/>
</dbReference>
<dbReference type="RefSeq" id="WP_182492148.1">
    <property type="nucleotide sequence ID" value="NZ_JACJIS010000001.1"/>
</dbReference>
<dbReference type="Proteomes" id="UP000555003">
    <property type="component" value="Unassembled WGS sequence"/>
</dbReference>
<dbReference type="PANTHER" id="PTHR30441">
    <property type="entry name" value="DUF748 DOMAIN-CONTAINING PROTEIN"/>
    <property type="match status" value="1"/>
</dbReference>
<evidence type="ECO:0000256" key="1">
    <source>
        <dbReference type="ARBA" id="ARBA00004167"/>
    </source>
</evidence>
<feature type="region of interest" description="Disordered" evidence="5">
    <location>
        <begin position="1657"/>
        <end position="1693"/>
    </location>
</feature>
<feature type="domain" description="Translocation and assembly module TamB C-terminal" evidence="7">
    <location>
        <begin position="1180"/>
        <end position="1627"/>
    </location>
</feature>
<keyword evidence="4 6" id="KW-0472">Membrane</keyword>
<sequence>MNKYVKKGLKITAWTLGSILGLLLLIIILIQIPYFQNLIKDKAVTYLEGKIKTPVSIGHIEIGFPKTVIIEDVYFESQQGDTLLAGEKLKVDISLFKLLSNEVEVNSIDLLGITTTIKRDKDSVFNFDYIIKAFASEEPKAEDSEPMKFSIQKINLDRIKVRFDDKISKNDLTAYLKHFDTKITKFDLDKMDFEVPKINLDGFTVMLKQGEIVQEVAQNTVEVADEAVRSPELNLKLGAINLANINIGFDNAGTKLNTGLNLKKLIVEFNSIDLKKQFIDLKNFEIDGIKGGLTFGKLDKKITVQAPDSLKASGPKWKVKLDHTSLKNIAFRFDDENAARAKKGIDYKHLNLENVQLQGEKFYYSADTISGNIQAFTMNDQSGVAIESFRTDFFYGSKRASLKKLYLKTPQTLVKDEINITYDNLATIADNLGDLGIKASLKDSRIGFKDILLFVPNLENTNQFKNNPEAILYINSEVSGKISDLVIPNLEISGIGTTVIAASGRITGLPDAKKAYFDLKIREFKTSSKDINTFVPEGTLPATIQLPAQLSLNGFFKGAVNNFNTDLNLASSFGKAKVKASFDQRRKNHEKYQADATIDNFDIGKLLKNDSLGKVSLKAKIKGTGLDPKTANATIDGTLIKAEFNRYAYRDLQLKGAIQNGNFNATAGMNDANLTFALKAEGNFKDKYPSVKLKLNTDIADLEKLNLHAGPMKIRGDVYADIPSSNPEFLNGTISIHNILIADAKETYALDSIKVEAISTAASDTIRLKSQFVDAQLAGKFQIDQAPTALANSIAKYYDTNPKVPKKTTKPQQFDLKIGVKDDPILVKLVPQLTSVSPIEITGRYNSEGDSITVNGKIPKIIYGTNTITNGQLDIETDENALIYSLVIDDIKNSQINLPYTSISGEVRDNKINYTLLVRNKKDEDHYLVAGSLKSTDGTMQISLEPDGLILNYEPWDIDRENIIQFGDKGIYASNFELSNEGSSIKIQSQSEAPNAPLDVDFKDFKIETITSAIQKDTLLAGGRINGNVLVKNLSKTATFTADMTIEDFSFKKDTIGNISVKVNNETANVLDAQVAITGGDGNQVNLDGTYRTDNSTFDMTLDIEKLNMKSIQGFTMGNLAESTGFLSGDFKITGSTKQPSVIGELQFNEVGFKVKQLASKFKSINDKITFTSSGINFDDFSISDSEDNLLVVDGRVLTTNYTDYGFDLTVNADNFKALNSKEKDNDLYYGDLFIDTKLSVKGDLNKPVVDGTIKINKDTDLTIVLPQSDPSIADREGIVEFIDQDAVQIDQRFTSQTDAITQTQFKGMDVSVNIEIVKEAELTMIIDKGNGDYLNLKGEAQLTGGIDESGKTTLTGRYEFSEGAYEMTFNLLKRKFDIKAGSYILWTGEPTSADINITAVYEIETAPIDLLDAQLSNASPAVRNTYKQRIPFQTLLKMNGELLKPEISFDIVLPDGNYNVATEIISSSKTKLAQLRQEPGELNKQVFALLLLGRFIGENPFASEAGGTNAGAIARQSVSKILSQQLNNLASDLVQGVELDFDLESREDYTTGTREDRTDLNVGLSKRLLNDRLKVTVGSSFGIEGPQQSNEETTNIAGDISADYQLTKDGRYMVRAYRKNQYQVALQGQVVETGVAFIITMDYNKFRELFHRTEEEKKMIRETRKREKELREKQKEKEKLAEEKEEKEIDND</sequence>
<feature type="transmembrane region" description="Helical" evidence="6">
    <location>
        <begin position="12"/>
        <end position="35"/>
    </location>
</feature>
<evidence type="ECO:0000256" key="6">
    <source>
        <dbReference type="SAM" id="Phobius"/>
    </source>
</evidence>
<evidence type="ECO:0000259" key="7">
    <source>
        <dbReference type="Pfam" id="PF04357"/>
    </source>
</evidence>
<keyword evidence="2 6" id="KW-0812">Transmembrane</keyword>
<name>A0ABR6DJW0_9FLAO</name>
<dbReference type="Pfam" id="PF05359">
    <property type="entry name" value="DUF748"/>
    <property type="match status" value="1"/>
</dbReference>
<comment type="subcellular location">
    <subcellularLocation>
        <location evidence="1">Membrane</location>
        <topology evidence="1">Single-pass membrane protein</topology>
    </subcellularLocation>
</comment>
<evidence type="ECO:0000256" key="3">
    <source>
        <dbReference type="ARBA" id="ARBA00022989"/>
    </source>
</evidence>
<feature type="compositionally biased region" description="Basic and acidic residues" evidence="5">
    <location>
        <begin position="1657"/>
        <end position="1688"/>
    </location>
</feature>
<evidence type="ECO:0000313" key="8">
    <source>
        <dbReference type="EMBL" id="MBA9071970.1"/>
    </source>
</evidence>
<reference evidence="8 9" key="1">
    <citation type="submission" date="2020-08" db="EMBL/GenBank/DDBJ databases">
        <title>Genomic Encyclopedia of Type Strains, Phase IV (KMG-IV): sequencing the most valuable type-strain genomes for metagenomic binning, comparative biology and taxonomic classification.</title>
        <authorList>
            <person name="Goeker M."/>
        </authorList>
    </citation>
    <scope>NUCLEOTIDE SEQUENCE [LARGE SCALE GENOMIC DNA]</scope>
    <source>
        <strain evidence="8 9">DSM 100397</strain>
    </source>
</reference>
<organism evidence="8 9">
    <name type="scientific">Flavobacterium gossypii</name>
    <dbReference type="NCBI Taxonomy" id="1646119"/>
    <lineage>
        <taxon>Bacteria</taxon>
        <taxon>Pseudomonadati</taxon>
        <taxon>Bacteroidota</taxon>
        <taxon>Flavobacteriia</taxon>
        <taxon>Flavobacteriales</taxon>
        <taxon>Flavobacteriaceae</taxon>
        <taxon>Flavobacterium</taxon>
    </lineage>
</organism>
<dbReference type="Pfam" id="PF04357">
    <property type="entry name" value="TamB"/>
    <property type="match status" value="1"/>
</dbReference>
<proteinExistence type="predicted"/>
<evidence type="ECO:0000313" key="9">
    <source>
        <dbReference type="Proteomes" id="UP000555003"/>
    </source>
</evidence>
<dbReference type="EMBL" id="JACJIS010000001">
    <property type="protein sequence ID" value="MBA9071970.1"/>
    <property type="molecule type" value="Genomic_DNA"/>
</dbReference>
<keyword evidence="3 6" id="KW-1133">Transmembrane helix</keyword>
<accession>A0ABR6DJW0</accession>
<dbReference type="InterPro" id="IPR008023">
    <property type="entry name" value="DUF748"/>
</dbReference>
<evidence type="ECO:0000256" key="2">
    <source>
        <dbReference type="ARBA" id="ARBA00022692"/>
    </source>
</evidence>
<dbReference type="InterPro" id="IPR007452">
    <property type="entry name" value="TamB_C"/>
</dbReference>
<evidence type="ECO:0000256" key="4">
    <source>
        <dbReference type="ARBA" id="ARBA00023136"/>
    </source>
</evidence>
<keyword evidence="9" id="KW-1185">Reference proteome</keyword>
<dbReference type="InterPro" id="IPR052894">
    <property type="entry name" value="AsmA-related"/>
</dbReference>